<organism evidence="6 7">
    <name type="scientific">Bdellovibrio bacteriovorus</name>
    <dbReference type="NCBI Taxonomy" id="959"/>
    <lineage>
        <taxon>Bacteria</taxon>
        <taxon>Pseudomonadati</taxon>
        <taxon>Bdellovibrionota</taxon>
        <taxon>Bdellovibrionia</taxon>
        <taxon>Bdellovibrionales</taxon>
        <taxon>Pseudobdellovibrionaceae</taxon>
        <taxon>Bdellovibrio</taxon>
    </lineage>
</organism>
<evidence type="ECO:0000259" key="5">
    <source>
        <dbReference type="SMART" id="SM00849"/>
    </source>
</evidence>
<comment type="similarity">
    <text evidence="1">Belongs to the metallo-beta-lactamase superfamily.</text>
</comment>
<accession>A0A162G781</accession>
<gene>
    <name evidence="6" type="ORF">AZI87_11400</name>
</gene>
<evidence type="ECO:0000256" key="4">
    <source>
        <dbReference type="ARBA" id="ARBA00022833"/>
    </source>
</evidence>
<dbReference type="PANTHER" id="PTHR42978:SF3">
    <property type="entry name" value="BLR3078 PROTEIN"/>
    <property type="match status" value="1"/>
</dbReference>
<dbReference type="EMBL" id="LUKD01000005">
    <property type="protein sequence ID" value="KYG65167.1"/>
    <property type="molecule type" value="Genomic_DNA"/>
</dbReference>
<evidence type="ECO:0000256" key="1">
    <source>
        <dbReference type="ARBA" id="ARBA00007749"/>
    </source>
</evidence>
<dbReference type="Proteomes" id="UP000075799">
    <property type="component" value="Unassembled WGS sequence"/>
</dbReference>
<evidence type="ECO:0000256" key="2">
    <source>
        <dbReference type="ARBA" id="ARBA00022723"/>
    </source>
</evidence>
<dbReference type="CDD" id="cd07730">
    <property type="entry name" value="metallo-hydrolase-like_MBL-fold"/>
    <property type="match status" value="1"/>
</dbReference>
<dbReference type="Pfam" id="PF00753">
    <property type="entry name" value="Lactamase_B"/>
    <property type="match status" value="1"/>
</dbReference>
<dbReference type="InterPro" id="IPR051013">
    <property type="entry name" value="MBL_superfamily_lactonases"/>
</dbReference>
<evidence type="ECO:0000313" key="6">
    <source>
        <dbReference type="EMBL" id="KYG65167.1"/>
    </source>
</evidence>
<dbReference type="InterPro" id="IPR036866">
    <property type="entry name" value="RibonucZ/Hydroxyglut_hydro"/>
</dbReference>
<sequence length="289" mass="32516">MKIRSLLKTIPLIFLLMSLPVWSQNESVKFTVLKTGSIDPLEATTLQGGSWFKRFPMTHPAFLIEHPKGNFLFDTGLGTKAKEQVQDMVWWARLATEFNQDVSALEQIKEKGIKLDRIILSHAHFDHSSGVVDFPDLPIEVTVEEMAFAKTKDASAAIFPSLFPETVQFKTYELEAKEYEGFPKSRDIYGDGKLVLVGLPGHTPGSVGLFVNLSIEKRIFLVGDTVWNADAIEQGVPKFWFSKKFVDNKPDEVMLRIQELQALQKRSPEVLIVPSHDARSVAKAMELAK</sequence>
<evidence type="ECO:0000313" key="7">
    <source>
        <dbReference type="Proteomes" id="UP000075799"/>
    </source>
</evidence>
<keyword evidence="3" id="KW-0378">Hydrolase</keyword>
<reference evidence="6 7" key="1">
    <citation type="submission" date="2016-03" db="EMBL/GenBank/DDBJ databases">
        <authorList>
            <person name="Ploux O."/>
        </authorList>
    </citation>
    <scope>NUCLEOTIDE SEQUENCE [LARGE SCALE GENOMIC DNA]</scope>
    <source>
        <strain evidence="6 7">EC13</strain>
    </source>
</reference>
<evidence type="ECO:0000256" key="3">
    <source>
        <dbReference type="ARBA" id="ARBA00022801"/>
    </source>
</evidence>
<dbReference type="SUPFAM" id="SSF56281">
    <property type="entry name" value="Metallo-hydrolase/oxidoreductase"/>
    <property type="match status" value="1"/>
</dbReference>
<dbReference type="GO" id="GO:0046872">
    <property type="term" value="F:metal ion binding"/>
    <property type="evidence" value="ECO:0007669"/>
    <property type="project" value="UniProtKB-KW"/>
</dbReference>
<proteinExistence type="inferred from homology"/>
<comment type="caution">
    <text evidence="6">The sequence shown here is derived from an EMBL/GenBank/DDBJ whole genome shotgun (WGS) entry which is preliminary data.</text>
</comment>
<dbReference type="SMART" id="SM00849">
    <property type="entry name" value="Lactamase_B"/>
    <property type="match status" value="1"/>
</dbReference>
<keyword evidence="4" id="KW-0862">Zinc</keyword>
<keyword evidence="2" id="KW-0479">Metal-binding</keyword>
<feature type="domain" description="Metallo-beta-lactamase" evidence="5">
    <location>
        <begin position="58"/>
        <end position="276"/>
    </location>
</feature>
<dbReference type="Gene3D" id="3.60.15.10">
    <property type="entry name" value="Ribonuclease Z/Hydroxyacylglutathione hydrolase-like"/>
    <property type="match status" value="1"/>
</dbReference>
<dbReference type="InterPro" id="IPR001279">
    <property type="entry name" value="Metallo-B-lactamas"/>
</dbReference>
<dbReference type="AlphaFoldDB" id="A0A162G781"/>
<name>A0A162G781_BDEBC</name>
<dbReference type="GO" id="GO:0016787">
    <property type="term" value="F:hydrolase activity"/>
    <property type="evidence" value="ECO:0007669"/>
    <property type="project" value="UniProtKB-KW"/>
</dbReference>
<dbReference type="PANTHER" id="PTHR42978">
    <property type="entry name" value="QUORUM-QUENCHING LACTONASE YTNP-RELATED-RELATED"/>
    <property type="match status" value="1"/>
</dbReference>
<protein>
    <recommendedName>
        <fullName evidence="5">Metallo-beta-lactamase domain-containing protein</fullName>
    </recommendedName>
</protein>